<dbReference type="SUPFAM" id="SSF103481">
    <property type="entry name" value="Multidrug resistance efflux transporter EmrE"/>
    <property type="match status" value="2"/>
</dbReference>
<accession>A0A212K374</accession>
<feature type="transmembrane region" description="Helical" evidence="1">
    <location>
        <begin position="207"/>
        <end position="226"/>
    </location>
</feature>
<evidence type="ECO:0000259" key="2">
    <source>
        <dbReference type="Pfam" id="PF00892"/>
    </source>
</evidence>
<feature type="transmembrane region" description="Helical" evidence="1">
    <location>
        <begin position="262"/>
        <end position="285"/>
    </location>
</feature>
<dbReference type="Pfam" id="PF00892">
    <property type="entry name" value="EamA"/>
    <property type="match status" value="2"/>
</dbReference>
<keyword evidence="1" id="KW-0472">Membrane</keyword>
<evidence type="ECO:0000313" key="3">
    <source>
        <dbReference type="EMBL" id="SBW06133.1"/>
    </source>
</evidence>
<dbReference type="PANTHER" id="PTHR22911:SF79">
    <property type="entry name" value="MOBA-LIKE NTP TRANSFERASE DOMAIN-CONTAINING PROTEIN"/>
    <property type="match status" value="1"/>
</dbReference>
<protein>
    <recommendedName>
        <fullName evidence="2">EamA domain-containing protein</fullName>
    </recommendedName>
</protein>
<keyword evidence="1" id="KW-1133">Transmembrane helix</keyword>
<keyword evidence="1" id="KW-0812">Transmembrane</keyword>
<evidence type="ECO:0000256" key="1">
    <source>
        <dbReference type="SAM" id="Phobius"/>
    </source>
</evidence>
<gene>
    <name evidence="3" type="ORF">KL86DPRO_20609</name>
</gene>
<dbReference type="EMBL" id="FLUQ01000002">
    <property type="protein sequence ID" value="SBW06133.1"/>
    <property type="molecule type" value="Genomic_DNA"/>
</dbReference>
<feature type="transmembrane region" description="Helical" evidence="1">
    <location>
        <begin position="238"/>
        <end position="256"/>
    </location>
</feature>
<feature type="transmembrane region" description="Helical" evidence="1">
    <location>
        <begin position="32"/>
        <end position="50"/>
    </location>
</feature>
<feature type="domain" description="EamA" evidence="2">
    <location>
        <begin position="10"/>
        <end position="133"/>
    </location>
</feature>
<proteinExistence type="predicted"/>
<dbReference type="InterPro" id="IPR037185">
    <property type="entry name" value="EmrE-like"/>
</dbReference>
<feature type="transmembrane region" description="Helical" evidence="1">
    <location>
        <begin position="141"/>
        <end position="160"/>
    </location>
</feature>
<reference evidence="3" key="1">
    <citation type="submission" date="2016-04" db="EMBL/GenBank/DDBJ databases">
        <authorList>
            <person name="Evans L.H."/>
            <person name="Alamgir A."/>
            <person name="Owens N."/>
            <person name="Weber N.D."/>
            <person name="Virtaneva K."/>
            <person name="Barbian K."/>
            <person name="Babar A."/>
            <person name="Rosenke K."/>
        </authorList>
    </citation>
    <scope>NUCLEOTIDE SEQUENCE</scope>
    <source>
        <strain evidence="3">86</strain>
    </source>
</reference>
<dbReference type="AlphaFoldDB" id="A0A212K374"/>
<feature type="transmembrane region" description="Helical" evidence="1">
    <location>
        <begin position="85"/>
        <end position="104"/>
    </location>
</feature>
<feature type="transmembrane region" description="Helical" evidence="1">
    <location>
        <begin position="62"/>
        <end position="79"/>
    </location>
</feature>
<feature type="domain" description="EamA" evidence="2">
    <location>
        <begin position="141"/>
        <end position="279"/>
    </location>
</feature>
<sequence length="293" mass="31656">MNNPFVKLHISILLAGFTGILGKCIALPAGPLVWYRLLFTASLFGGYLWLMGKLPRIPLREAGKIAAVGTLVTLHWIFFYGSIKYANVSIAVVCFALTGFFAAIFEPLAAKKSVSLRELCYSLITVCGVALIFHFDTRYRTGIILGVLSAAFAGLFTVGIRRVGATNAASNMFLFQILGGFLLLTLLAPAYLAVFPETALIPSGMDLIYLFALSSVCTIGMFLLQIQALRHISAFTVSLSYNLEPVYSIVLAMILFGEAKELGLSFAAGLACIVLSVSLQSLYVIRQVRLSGS</sequence>
<name>A0A212K374_9DELT</name>
<feature type="transmembrane region" description="Helical" evidence="1">
    <location>
        <begin position="116"/>
        <end position="135"/>
    </location>
</feature>
<dbReference type="PANTHER" id="PTHR22911">
    <property type="entry name" value="ACYL-MALONYL CONDENSING ENZYME-RELATED"/>
    <property type="match status" value="1"/>
</dbReference>
<dbReference type="InterPro" id="IPR000620">
    <property type="entry name" value="EamA_dom"/>
</dbReference>
<feature type="transmembrane region" description="Helical" evidence="1">
    <location>
        <begin position="172"/>
        <end position="195"/>
    </location>
</feature>
<dbReference type="GO" id="GO:0016020">
    <property type="term" value="C:membrane"/>
    <property type="evidence" value="ECO:0007669"/>
    <property type="project" value="InterPro"/>
</dbReference>
<organism evidence="3">
    <name type="scientific">uncultured delta proteobacterium</name>
    <dbReference type="NCBI Taxonomy" id="34034"/>
    <lineage>
        <taxon>Bacteria</taxon>
        <taxon>Deltaproteobacteria</taxon>
        <taxon>environmental samples</taxon>
    </lineage>
</organism>